<evidence type="ECO:0000256" key="2">
    <source>
        <dbReference type="ARBA" id="ARBA00009463"/>
    </source>
</evidence>
<dbReference type="InterPro" id="IPR036291">
    <property type="entry name" value="NAD(P)-bd_dom_sf"/>
</dbReference>
<comment type="pathway">
    <text evidence="1">Lipid metabolism; butanoate metabolism.</text>
</comment>
<comment type="similarity">
    <text evidence="2">Belongs to the 3-hydroxyacyl-CoA dehydrogenase family.</text>
</comment>
<dbReference type="NCBIfam" id="NF005875">
    <property type="entry name" value="PRK07819.1"/>
    <property type="match status" value="1"/>
</dbReference>
<sequence length="303" mass="31568">MSGAVVSETVDVATVAARTVAIRTVAIVGSGAMGRGIAESCLRGGLAVVLHDANPAALETACTTIAASLQRAVAKGQLTADAASAALAQLVPSGDLAGIAAAELVIEAVPERLDLKLQVLQSIESVVSADTIIATNTSSIPITRLSVPFTDPSRFLGLHFFNPASKMPLVEVISTIETDVGVQNTIEVFVRDQLGKTPLVITDRPGFVVNALLIPFLLSAARMLDSGYASAETIDEGMTLGCGHPMGPLRLSDLVGLDVVCSVADALYCETKDAALIVPNNLRRFLERGHLGQKSGRGFYSYI</sequence>
<dbReference type="Pfam" id="PF00725">
    <property type="entry name" value="3HCDH"/>
    <property type="match status" value="1"/>
</dbReference>
<dbReference type="RefSeq" id="WP_345068231.1">
    <property type="nucleotide sequence ID" value="NZ_BAABCN010000010.1"/>
</dbReference>
<dbReference type="EMBL" id="BAABCN010000010">
    <property type="protein sequence ID" value="GAA3886141.1"/>
    <property type="molecule type" value="Genomic_DNA"/>
</dbReference>
<dbReference type="InterPro" id="IPR022694">
    <property type="entry name" value="3-OHacyl-CoA_DH"/>
</dbReference>
<dbReference type="InterPro" id="IPR013328">
    <property type="entry name" value="6PGD_dom2"/>
</dbReference>
<protein>
    <submittedName>
        <fullName evidence="6">3-hydroxybutyryl-CoA dehydrogenase</fullName>
    </submittedName>
</protein>
<evidence type="ECO:0000259" key="5">
    <source>
        <dbReference type="Pfam" id="PF02737"/>
    </source>
</evidence>
<dbReference type="PANTHER" id="PTHR48075">
    <property type="entry name" value="3-HYDROXYACYL-COA DEHYDROGENASE FAMILY PROTEIN"/>
    <property type="match status" value="1"/>
</dbReference>
<organism evidence="6 7">
    <name type="scientific">Leifsonia kafniensis</name>
    <dbReference type="NCBI Taxonomy" id="475957"/>
    <lineage>
        <taxon>Bacteria</taxon>
        <taxon>Bacillati</taxon>
        <taxon>Actinomycetota</taxon>
        <taxon>Actinomycetes</taxon>
        <taxon>Micrococcales</taxon>
        <taxon>Microbacteriaceae</taxon>
        <taxon>Leifsonia</taxon>
    </lineage>
</organism>
<dbReference type="InterPro" id="IPR006108">
    <property type="entry name" value="3HC_DH_C"/>
</dbReference>
<dbReference type="InterPro" id="IPR006176">
    <property type="entry name" value="3-OHacyl-CoA_DH_NAD-bd"/>
</dbReference>
<proteinExistence type="inferred from homology"/>
<feature type="domain" description="3-hydroxyacyl-CoA dehydrogenase C-terminal" evidence="4">
    <location>
        <begin position="206"/>
        <end position="302"/>
    </location>
</feature>
<dbReference type="Gene3D" id="3.40.50.720">
    <property type="entry name" value="NAD(P)-binding Rossmann-like Domain"/>
    <property type="match status" value="1"/>
</dbReference>
<dbReference type="SUPFAM" id="SSF51735">
    <property type="entry name" value="NAD(P)-binding Rossmann-fold domains"/>
    <property type="match status" value="1"/>
</dbReference>
<dbReference type="PIRSF" id="PIRSF000105">
    <property type="entry name" value="HCDH"/>
    <property type="match status" value="1"/>
</dbReference>
<evidence type="ECO:0000256" key="3">
    <source>
        <dbReference type="ARBA" id="ARBA00023002"/>
    </source>
</evidence>
<evidence type="ECO:0000313" key="7">
    <source>
        <dbReference type="Proteomes" id="UP001501803"/>
    </source>
</evidence>
<dbReference type="InterPro" id="IPR008927">
    <property type="entry name" value="6-PGluconate_DH-like_C_sf"/>
</dbReference>
<reference evidence="7" key="1">
    <citation type="journal article" date="2019" name="Int. J. Syst. Evol. Microbiol.">
        <title>The Global Catalogue of Microorganisms (GCM) 10K type strain sequencing project: providing services to taxonomists for standard genome sequencing and annotation.</title>
        <authorList>
            <consortium name="The Broad Institute Genomics Platform"/>
            <consortium name="The Broad Institute Genome Sequencing Center for Infectious Disease"/>
            <person name="Wu L."/>
            <person name="Ma J."/>
        </authorList>
    </citation>
    <scope>NUCLEOTIDE SEQUENCE [LARGE SCALE GENOMIC DNA]</scope>
    <source>
        <strain evidence="7">JCM 17021</strain>
    </source>
</reference>
<evidence type="ECO:0000313" key="6">
    <source>
        <dbReference type="EMBL" id="GAA3886141.1"/>
    </source>
</evidence>
<keyword evidence="3" id="KW-0560">Oxidoreductase</keyword>
<dbReference type="Pfam" id="PF02737">
    <property type="entry name" value="3HCDH_N"/>
    <property type="match status" value="1"/>
</dbReference>
<dbReference type="Proteomes" id="UP001501803">
    <property type="component" value="Unassembled WGS sequence"/>
</dbReference>
<keyword evidence="7" id="KW-1185">Reference proteome</keyword>
<gene>
    <name evidence="6" type="ORF">GCM10022381_30370</name>
</gene>
<accession>A0ABP7KUK8</accession>
<name>A0ABP7KUK8_9MICO</name>
<feature type="domain" description="3-hydroxyacyl-CoA dehydrogenase NAD binding" evidence="5">
    <location>
        <begin position="24"/>
        <end position="203"/>
    </location>
</feature>
<dbReference type="Gene3D" id="1.10.1040.10">
    <property type="entry name" value="N-(1-d-carboxylethyl)-l-norvaline Dehydrogenase, domain 2"/>
    <property type="match status" value="1"/>
</dbReference>
<dbReference type="PANTHER" id="PTHR48075:SF9">
    <property type="entry name" value="3-HYDROXYBUTYRYL-COA DEHYDROGENASE"/>
    <property type="match status" value="1"/>
</dbReference>
<comment type="caution">
    <text evidence="6">The sequence shown here is derived from an EMBL/GenBank/DDBJ whole genome shotgun (WGS) entry which is preliminary data.</text>
</comment>
<dbReference type="SUPFAM" id="SSF48179">
    <property type="entry name" value="6-phosphogluconate dehydrogenase C-terminal domain-like"/>
    <property type="match status" value="1"/>
</dbReference>
<evidence type="ECO:0000259" key="4">
    <source>
        <dbReference type="Pfam" id="PF00725"/>
    </source>
</evidence>
<evidence type="ECO:0000256" key="1">
    <source>
        <dbReference type="ARBA" id="ARBA00005086"/>
    </source>
</evidence>